<comment type="caution">
    <text evidence="2">The sequence shown here is derived from an EMBL/GenBank/DDBJ whole genome shotgun (WGS) entry which is preliminary data.</text>
</comment>
<feature type="compositionally biased region" description="Basic and acidic residues" evidence="1">
    <location>
        <begin position="153"/>
        <end position="162"/>
    </location>
</feature>
<sequence length="202" mass="22933">MAQHTDLQGHSRFELVFAKYTVESNTKKIEEIDKEILGVARCFTNQRVQNMISQSKLIDLFHRRDKMALENQRLIKNFGRGVIGEEEEAIPDGGEEPLPTEPSDDDPYAGMPLALNKPPSRVATEHPAPKNPTSQTSSSTKATRNHSTPHPDSTAHEDKQTHEYEDFLLVSSDVEEDPVVVELDPKEFFMYEKTIRRCRVVS</sequence>
<protein>
    <submittedName>
        <fullName evidence="2">Uncharacterized protein</fullName>
    </submittedName>
</protein>
<dbReference type="EMBL" id="JAKWBI020000877">
    <property type="protein sequence ID" value="KAJ2892157.1"/>
    <property type="molecule type" value="Genomic_DNA"/>
</dbReference>
<dbReference type="AlphaFoldDB" id="A0AAD5RG15"/>
<evidence type="ECO:0000313" key="2">
    <source>
        <dbReference type="EMBL" id="KAJ2892157.1"/>
    </source>
</evidence>
<name>A0AAD5RG15_9PEZI</name>
<gene>
    <name evidence="2" type="ORF">MKZ38_010180</name>
</gene>
<reference evidence="2" key="1">
    <citation type="submission" date="2022-07" db="EMBL/GenBank/DDBJ databases">
        <title>Draft genome sequence of Zalerion maritima ATCC 34329, a (micro)plastics degrading marine fungus.</title>
        <authorList>
            <person name="Paco A."/>
            <person name="Goncalves M.F.M."/>
            <person name="Rocha-Santos T.A.P."/>
            <person name="Alves A."/>
        </authorList>
    </citation>
    <scope>NUCLEOTIDE SEQUENCE</scope>
    <source>
        <strain evidence="2">ATCC 34329</strain>
    </source>
</reference>
<accession>A0AAD5RG15</accession>
<keyword evidence="3" id="KW-1185">Reference proteome</keyword>
<feature type="region of interest" description="Disordered" evidence="1">
    <location>
        <begin position="86"/>
        <end position="162"/>
    </location>
</feature>
<organism evidence="2 3">
    <name type="scientific">Zalerion maritima</name>
    <dbReference type="NCBI Taxonomy" id="339359"/>
    <lineage>
        <taxon>Eukaryota</taxon>
        <taxon>Fungi</taxon>
        <taxon>Dikarya</taxon>
        <taxon>Ascomycota</taxon>
        <taxon>Pezizomycotina</taxon>
        <taxon>Sordariomycetes</taxon>
        <taxon>Lulworthiomycetidae</taxon>
        <taxon>Lulworthiales</taxon>
        <taxon>Lulworthiaceae</taxon>
        <taxon>Zalerion</taxon>
    </lineage>
</organism>
<evidence type="ECO:0000313" key="3">
    <source>
        <dbReference type="Proteomes" id="UP001201980"/>
    </source>
</evidence>
<feature type="compositionally biased region" description="Polar residues" evidence="1">
    <location>
        <begin position="131"/>
        <end position="151"/>
    </location>
</feature>
<proteinExistence type="predicted"/>
<evidence type="ECO:0000256" key="1">
    <source>
        <dbReference type="SAM" id="MobiDB-lite"/>
    </source>
</evidence>
<feature type="compositionally biased region" description="Acidic residues" evidence="1">
    <location>
        <begin position="86"/>
        <end position="95"/>
    </location>
</feature>
<dbReference type="Proteomes" id="UP001201980">
    <property type="component" value="Unassembled WGS sequence"/>
</dbReference>